<dbReference type="SUPFAM" id="SSF55957">
    <property type="entry name" value="Phosphoglucomutase, C-terminal domain"/>
    <property type="match status" value="1"/>
</dbReference>
<evidence type="ECO:0000313" key="10">
    <source>
        <dbReference type="EMBL" id="MBJ7608421.1"/>
    </source>
</evidence>
<evidence type="ECO:0000256" key="2">
    <source>
        <dbReference type="ARBA" id="ARBA00010231"/>
    </source>
</evidence>
<feature type="domain" description="Alpha-D-phosphohexomutase alpha/beta/alpha" evidence="7">
    <location>
        <begin position="382"/>
        <end position="511"/>
    </location>
</feature>
<dbReference type="InterPro" id="IPR036900">
    <property type="entry name" value="A-D-PHexomutase_C_sf"/>
</dbReference>
<proteinExistence type="inferred from homology"/>
<dbReference type="Gene3D" id="3.40.120.10">
    <property type="entry name" value="Alpha-D-Glucose-1,6-Bisphosphate, subunit A, domain 3"/>
    <property type="match status" value="3"/>
</dbReference>
<dbReference type="SUPFAM" id="SSF53738">
    <property type="entry name" value="Phosphoglucomutase, first 3 domains"/>
    <property type="match status" value="3"/>
</dbReference>
<evidence type="ECO:0000256" key="4">
    <source>
        <dbReference type="ARBA" id="ARBA00022540"/>
    </source>
</evidence>
<dbReference type="InterPro" id="IPR056764">
    <property type="entry name" value="LbH_EIF2B3/5"/>
</dbReference>
<evidence type="ECO:0000313" key="11">
    <source>
        <dbReference type="Proteomes" id="UP000614410"/>
    </source>
</evidence>
<evidence type="ECO:0000259" key="8">
    <source>
        <dbReference type="Pfam" id="PF02879"/>
    </source>
</evidence>
<sequence length="838" mass="91971">MKAVVMAGGEGSRLRPLTSQYPKPLVPVAGTPVVEHILRLLREHGITQVILTLQYLGAEIRNRLGDGSELDMEIDYVVEDRPLGTAGSVRNAAHLLDDTFLVISGDALTDIDLTWIIGEHRRHQSHASIVLKSVPNPLEYGVVVTQADGRVERFLEKPSWGEVFSDHANTGIYVIEPSVLDHIETEIAVDWSQDVFPGMLRRKEPLYGIVAQGYWCDIGSIASYMQANWDALEGSVRCHVPGRRQGNVWIGEGVEFGMDVQLEGPAFIGDEVKLKAGAFINGHAVIDRYSIVDDNAKVSNTVVWPHSYIGENCRLRQSIVCRNVTIKNGSLLEENTVIGDDCVIGRGSRVRSGVKIWPHKEIEPGSTVNESVIWAGEWRRGLFASYGMGGLINVELTPEFCARLGAAFAATLPRGASIAISRDHARSSRMIKRALVAGLISAGAWVRDLNEIPVPMTQFATRGHCDAGVHVLVSPLDQRSADIRFFDGAGLQIDKRAERKFENLFFREDFRRAAFYEMGDIEYVDLQAEYRQHLFESVDAAAIRAANFRVLIDYDYSQASMVLPGILNELGVTAIPLNAGLSDRSHQRTVSEETALISRTVQADVGCMLSSTGERITFIDDEGTVLSSYESFAVLASWWLQSHPGVVLAPATTPQWITTLVEDSGGSFTSTPGEASAVLRASAGPNVCLACDGDGGFIWPYFFPAYDAMYTLVKLLEMRAVFQTSLSEMRARLPTSTYLTATEFCPWEAKGKVMRRLLEEHQGSNLDLVDGLKVFVPGGFVLVRPDPDEPAYHVVASVGDEATGRRLLAEYLEKVRAAQASNGHLPPAMVVDTTPARG</sequence>
<dbReference type="AlphaFoldDB" id="A0A934NFR0"/>
<dbReference type="InterPro" id="IPR029044">
    <property type="entry name" value="Nucleotide-diphossugar_trans"/>
</dbReference>
<gene>
    <name evidence="10" type="ORF">JF887_03180</name>
</gene>
<dbReference type="EMBL" id="JAEKNN010000012">
    <property type="protein sequence ID" value="MBJ7608421.1"/>
    <property type="molecule type" value="Genomic_DNA"/>
</dbReference>
<dbReference type="Gene3D" id="3.30.310.50">
    <property type="entry name" value="Alpha-D-phosphohexomutase, C-terminal domain"/>
    <property type="match status" value="1"/>
</dbReference>
<reference evidence="10 11" key="1">
    <citation type="submission" date="2020-10" db="EMBL/GenBank/DDBJ databases">
        <title>Ca. Dormibacterota MAGs.</title>
        <authorList>
            <person name="Montgomery K."/>
        </authorList>
    </citation>
    <scope>NUCLEOTIDE SEQUENCE [LARGE SCALE GENOMIC DNA]</scope>
    <source>
        <strain evidence="10">Mitchell_Peninsula_5</strain>
    </source>
</reference>
<dbReference type="Pfam" id="PF02878">
    <property type="entry name" value="PGM_PMM_I"/>
    <property type="match status" value="1"/>
</dbReference>
<dbReference type="InterPro" id="IPR050486">
    <property type="entry name" value="Mannose-1P_guanyltransferase"/>
</dbReference>
<dbReference type="InterPro" id="IPR005845">
    <property type="entry name" value="A-D-PHexomutase_a/b/a-II"/>
</dbReference>
<dbReference type="InterPro" id="IPR011004">
    <property type="entry name" value="Trimer_LpxA-like_sf"/>
</dbReference>
<feature type="domain" description="EIF2B subunit epsilon/gamma LbH" evidence="9">
    <location>
        <begin position="246"/>
        <end position="348"/>
    </location>
</feature>
<evidence type="ECO:0000256" key="3">
    <source>
        <dbReference type="ARBA" id="ARBA00022490"/>
    </source>
</evidence>
<evidence type="ECO:0000259" key="7">
    <source>
        <dbReference type="Pfam" id="PF02878"/>
    </source>
</evidence>
<evidence type="ECO:0000256" key="1">
    <source>
        <dbReference type="ARBA" id="ARBA00004514"/>
    </source>
</evidence>
<dbReference type="Pfam" id="PF25084">
    <property type="entry name" value="LbH_EIF2B"/>
    <property type="match status" value="1"/>
</dbReference>
<dbReference type="GO" id="GO:0016740">
    <property type="term" value="F:transferase activity"/>
    <property type="evidence" value="ECO:0007669"/>
    <property type="project" value="UniProtKB-KW"/>
</dbReference>
<dbReference type="PANTHER" id="PTHR22572">
    <property type="entry name" value="SUGAR-1-PHOSPHATE GUANYL TRANSFERASE"/>
    <property type="match status" value="1"/>
</dbReference>
<dbReference type="InterPro" id="IPR016055">
    <property type="entry name" value="A-D-PHexomutase_a/b/a-I/II/III"/>
</dbReference>
<keyword evidence="5" id="KW-0648">Protein biosynthesis</keyword>
<dbReference type="Proteomes" id="UP000614410">
    <property type="component" value="Unassembled WGS sequence"/>
</dbReference>
<evidence type="ECO:0000259" key="6">
    <source>
        <dbReference type="Pfam" id="PF00483"/>
    </source>
</evidence>
<evidence type="ECO:0000256" key="5">
    <source>
        <dbReference type="ARBA" id="ARBA00022917"/>
    </source>
</evidence>
<dbReference type="Gene3D" id="2.160.10.10">
    <property type="entry name" value="Hexapeptide repeat proteins"/>
    <property type="match status" value="1"/>
</dbReference>
<comment type="similarity">
    <text evidence="2">Belongs to the phosphohexose mutase family.</text>
</comment>
<feature type="domain" description="Alpha-D-phosphohexomutase alpha/beta/alpha" evidence="8">
    <location>
        <begin position="529"/>
        <end position="623"/>
    </location>
</feature>
<dbReference type="SUPFAM" id="SSF51161">
    <property type="entry name" value="Trimeric LpxA-like enzymes"/>
    <property type="match status" value="1"/>
</dbReference>
<comment type="subcellular location">
    <subcellularLocation>
        <location evidence="1">Cytoplasm</location>
        <location evidence="1">Cytosol</location>
    </subcellularLocation>
</comment>
<comment type="caution">
    <text evidence="10">The sequence shown here is derived from an EMBL/GenBank/DDBJ whole genome shotgun (WGS) entry which is preliminary data.</text>
</comment>
<dbReference type="InterPro" id="IPR005835">
    <property type="entry name" value="NTP_transferase_dom"/>
</dbReference>
<dbReference type="GO" id="GO:0016868">
    <property type="term" value="F:intramolecular phosphotransferase activity"/>
    <property type="evidence" value="ECO:0007669"/>
    <property type="project" value="InterPro"/>
</dbReference>
<dbReference type="SUPFAM" id="SSF53448">
    <property type="entry name" value="Nucleotide-diphospho-sugar transferases"/>
    <property type="match status" value="1"/>
</dbReference>
<feature type="domain" description="Nucleotidyl transferase" evidence="6">
    <location>
        <begin position="2"/>
        <end position="231"/>
    </location>
</feature>
<protein>
    <submittedName>
        <fullName evidence="10">NTP transferase domain-containing protein</fullName>
    </submittedName>
</protein>
<keyword evidence="4" id="KW-0396">Initiation factor</keyword>
<dbReference type="CDD" id="cd04181">
    <property type="entry name" value="NTP_transferase"/>
    <property type="match status" value="1"/>
</dbReference>
<keyword evidence="10" id="KW-0808">Transferase</keyword>
<dbReference type="Pfam" id="PF02879">
    <property type="entry name" value="PGM_PMM_II"/>
    <property type="match status" value="1"/>
</dbReference>
<name>A0A934NFR0_9BACT</name>
<dbReference type="GO" id="GO:0005975">
    <property type="term" value="P:carbohydrate metabolic process"/>
    <property type="evidence" value="ECO:0007669"/>
    <property type="project" value="InterPro"/>
</dbReference>
<evidence type="ECO:0000259" key="9">
    <source>
        <dbReference type="Pfam" id="PF25084"/>
    </source>
</evidence>
<dbReference type="Gene3D" id="3.90.550.10">
    <property type="entry name" value="Spore Coat Polysaccharide Biosynthesis Protein SpsA, Chain A"/>
    <property type="match status" value="1"/>
</dbReference>
<dbReference type="CDD" id="cd03356">
    <property type="entry name" value="LbH_G1P_AT_C_like"/>
    <property type="match status" value="1"/>
</dbReference>
<dbReference type="InterPro" id="IPR005844">
    <property type="entry name" value="A-D-PHexomutase_a/b/a-I"/>
</dbReference>
<dbReference type="Pfam" id="PF00483">
    <property type="entry name" value="NTP_transferase"/>
    <property type="match status" value="1"/>
</dbReference>
<accession>A0A934NFR0</accession>
<keyword evidence="3" id="KW-0963">Cytoplasm</keyword>
<organism evidence="10 11">
    <name type="scientific">Candidatus Amunia macphersoniae</name>
    <dbReference type="NCBI Taxonomy" id="3127014"/>
    <lineage>
        <taxon>Bacteria</taxon>
        <taxon>Bacillati</taxon>
        <taxon>Candidatus Dormiibacterota</taxon>
        <taxon>Candidatus Dormibacteria</taxon>
        <taxon>Candidatus Aeolococcales</taxon>
        <taxon>Candidatus Aeolococcaceae</taxon>
        <taxon>Candidatus Amunia</taxon>
    </lineage>
</organism>